<keyword evidence="1" id="KW-0812">Transmembrane</keyword>
<gene>
    <name evidence="2" type="ORF">HUJ06_020646</name>
</gene>
<evidence type="ECO:0000256" key="1">
    <source>
        <dbReference type="SAM" id="Phobius"/>
    </source>
</evidence>
<evidence type="ECO:0000313" key="2">
    <source>
        <dbReference type="EMBL" id="DAD19183.1"/>
    </source>
</evidence>
<keyword evidence="1" id="KW-1133">Transmembrane helix</keyword>
<evidence type="ECO:0000313" key="3">
    <source>
        <dbReference type="Proteomes" id="UP000607653"/>
    </source>
</evidence>
<name>A0A822XHN1_NELNU</name>
<organism evidence="2 3">
    <name type="scientific">Nelumbo nucifera</name>
    <name type="common">Sacred lotus</name>
    <dbReference type="NCBI Taxonomy" id="4432"/>
    <lineage>
        <taxon>Eukaryota</taxon>
        <taxon>Viridiplantae</taxon>
        <taxon>Streptophyta</taxon>
        <taxon>Embryophyta</taxon>
        <taxon>Tracheophyta</taxon>
        <taxon>Spermatophyta</taxon>
        <taxon>Magnoliopsida</taxon>
        <taxon>Proteales</taxon>
        <taxon>Nelumbonaceae</taxon>
        <taxon>Nelumbo</taxon>
    </lineage>
</organism>
<proteinExistence type="predicted"/>
<accession>A0A822XHN1</accession>
<dbReference type="EMBL" id="DUZY01000001">
    <property type="protein sequence ID" value="DAD19183.1"/>
    <property type="molecule type" value="Genomic_DNA"/>
</dbReference>
<dbReference type="Proteomes" id="UP000607653">
    <property type="component" value="Unassembled WGS sequence"/>
</dbReference>
<keyword evidence="3" id="KW-1185">Reference proteome</keyword>
<sequence length="121" mass="13928">MILGLGSWILGVPLTNRMRDIYLKLQFCCFLRGFIEPMKIISPSFYCCLKTSCISPLPTDSLLASRELLTVITTTILASMSNVLILLIQVWIPHFIFHSSHFYLILFCIVIFWFSLCLTLF</sequence>
<protein>
    <submittedName>
        <fullName evidence="2">Uncharacterized protein</fullName>
    </submittedName>
</protein>
<comment type="caution">
    <text evidence="2">The sequence shown here is derived from an EMBL/GenBank/DDBJ whole genome shotgun (WGS) entry which is preliminary data.</text>
</comment>
<reference evidence="2 3" key="1">
    <citation type="journal article" date="2020" name="Mol. Biol. Evol.">
        <title>Distinct Expression and Methylation Patterns for Genes with Different Fates following a Single Whole-Genome Duplication in Flowering Plants.</title>
        <authorList>
            <person name="Shi T."/>
            <person name="Rahmani R.S."/>
            <person name="Gugger P.F."/>
            <person name="Wang M."/>
            <person name="Li H."/>
            <person name="Zhang Y."/>
            <person name="Li Z."/>
            <person name="Wang Q."/>
            <person name="Van de Peer Y."/>
            <person name="Marchal K."/>
            <person name="Chen J."/>
        </authorList>
    </citation>
    <scope>NUCLEOTIDE SEQUENCE [LARGE SCALE GENOMIC DNA]</scope>
    <source>
        <tissue evidence="2">Leaf</tissue>
    </source>
</reference>
<feature type="transmembrane region" description="Helical" evidence="1">
    <location>
        <begin position="102"/>
        <end position="120"/>
    </location>
</feature>
<feature type="transmembrane region" description="Helical" evidence="1">
    <location>
        <begin position="68"/>
        <end position="96"/>
    </location>
</feature>
<keyword evidence="1" id="KW-0472">Membrane</keyword>
<dbReference type="AlphaFoldDB" id="A0A822XHN1"/>